<feature type="signal peptide" evidence="2">
    <location>
        <begin position="1"/>
        <end position="26"/>
    </location>
</feature>
<comment type="caution">
    <text evidence="3">The sequence shown here is derived from an EMBL/GenBank/DDBJ whole genome shotgun (WGS) entry which is preliminary data.</text>
</comment>
<protein>
    <submittedName>
        <fullName evidence="3">Uncharacterized protein</fullName>
    </submittedName>
</protein>
<name>A0A656PM71_UNCKA</name>
<evidence type="ECO:0000256" key="2">
    <source>
        <dbReference type="SAM" id="SignalP"/>
    </source>
</evidence>
<dbReference type="AlphaFoldDB" id="A0A656PM71"/>
<reference evidence="3 4" key="1">
    <citation type="journal article" date="2018" name="Nat. Biotechnol.">
        <title>A standardized bacterial taxonomy based on genome phylogeny substantially revises the tree of life.</title>
        <authorList>
            <person name="Parks D.H."/>
            <person name="Chuvochina M."/>
            <person name="Waite D.W."/>
            <person name="Rinke C."/>
            <person name="Skarshewski A."/>
            <person name="Chaumeil P.A."/>
            <person name="Hugenholtz P."/>
        </authorList>
    </citation>
    <scope>NUCLEOTIDE SEQUENCE [LARGE SCALE GENOMIC DNA]</scope>
    <source>
        <strain evidence="3">UBA12021</strain>
    </source>
</reference>
<keyword evidence="2" id="KW-0732">Signal</keyword>
<feature type="compositionally biased region" description="Low complexity" evidence="1">
    <location>
        <begin position="182"/>
        <end position="212"/>
    </location>
</feature>
<gene>
    <name evidence="3" type="ORF">DIU24_02330</name>
</gene>
<evidence type="ECO:0000313" key="3">
    <source>
        <dbReference type="EMBL" id="HCQ40528.1"/>
    </source>
</evidence>
<organism evidence="3 4">
    <name type="scientific">candidate division WWE3 bacterium</name>
    <dbReference type="NCBI Taxonomy" id="2053526"/>
    <lineage>
        <taxon>Bacteria</taxon>
        <taxon>Katanobacteria</taxon>
    </lineage>
</organism>
<feature type="chain" id="PRO_5024960882" evidence="2">
    <location>
        <begin position="27"/>
        <end position="253"/>
    </location>
</feature>
<evidence type="ECO:0000313" key="4">
    <source>
        <dbReference type="Proteomes" id="UP000262056"/>
    </source>
</evidence>
<accession>A0A656PM71</accession>
<feature type="region of interest" description="Disordered" evidence="1">
    <location>
        <begin position="182"/>
        <end position="225"/>
    </location>
</feature>
<dbReference type="Proteomes" id="UP000262056">
    <property type="component" value="Unassembled WGS sequence"/>
</dbReference>
<evidence type="ECO:0000256" key="1">
    <source>
        <dbReference type="SAM" id="MobiDB-lite"/>
    </source>
</evidence>
<dbReference type="EMBL" id="DQFB01000003">
    <property type="protein sequence ID" value="HCQ40528.1"/>
    <property type="molecule type" value="Genomic_DNA"/>
</dbReference>
<sequence length="253" mass="26801">MKTFVRLVVTLGLIAVLGTAALSANAQVSETMTISIKDGSLKDHGCDSTVWEIIINQIGSVEQAPDHITVEWLNGAKEDVNRFSFTGGAAHYRTTSNLGSYITEATAEIYVGWDGQFVLSHGPCGEITPTPVVTTVVSTTETPTETETVTPTNTITPTKTETQTETVTVTPTETVTITETPTGTITQTPSTVTPTSTPEETGTPVVTITDIPPADPTPTEPSLGGEVPERADNIWLYVLVLVTAAAVIIKKIM</sequence>
<feature type="region of interest" description="Disordered" evidence="1">
    <location>
        <begin position="139"/>
        <end position="168"/>
    </location>
</feature>
<proteinExistence type="predicted"/>